<evidence type="ECO:0000256" key="2">
    <source>
        <dbReference type="ARBA" id="ARBA00016807"/>
    </source>
</evidence>
<comment type="function">
    <text evidence="5">Involved in transvection phenomena (= synapsis-dependent gene expression), where the synaptic pairing of chromosomes carrying genes with which zeste interacts influences the expression of these genes. Zeste binds to DNA and stimulates transcription from a nearby promoter.</text>
</comment>
<dbReference type="Proteomes" id="UP001652700">
    <property type="component" value="Unplaced"/>
</dbReference>
<evidence type="ECO:0000256" key="5">
    <source>
        <dbReference type="ARBA" id="ARBA00025466"/>
    </source>
</evidence>
<evidence type="ECO:0000256" key="1">
    <source>
        <dbReference type="ARBA" id="ARBA00011764"/>
    </source>
</evidence>
<evidence type="ECO:0000256" key="4">
    <source>
        <dbReference type="ARBA" id="ARBA00023163"/>
    </source>
</evidence>
<dbReference type="GeneID" id="126883428"/>
<dbReference type="InterPro" id="IPR028002">
    <property type="entry name" value="Myb_DNA-bind_5"/>
</dbReference>
<dbReference type="Pfam" id="PF13873">
    <property type="entry name" value="Myb_DNA-bind_5"/>
    <property type="match status" value="1"/>
</dbReference>
<evidence type="ECO:0000256" key="6">
    <source>
        <dbReference type="SAM" id="MobiDB-lite"/>
    </source>
</evidence>
<evidence type="ECO:0000313" key="8">
    <source>
        <dbReference type="EnsemblMetazoa" id="XP_050504934.1"/>
    </source>
</evidence>
<evidence type="ECO:0000259" key="7">
    <source>
        <dbReference type="Pfam" id="PF13873"/>
    </source>
</evidence>
<dbReference type="PANTHER" id="PTHR21411:SF0">
    <property type="entry name" value="REGULATORY PROTEIN ZESTE"/>
    <property type="match status" value="1"/>
</dbReference>
<organism evidence="8 9">
    <name type="scientific">Diabrotica virgifera virgifera</name>
    <name type="common">western corn rootworm</name>
    <dbReference type="NCBI Taxonomy" id="50390"/>
    <lineage>
        <taxon>Eukaryota</taxon>
        <taxon>Metazoa</taxon>
        <taxon>Ecdysozoa</taxon>
        <taxon>Arthropoda</taxon>
        <taxon>Hexapoda</taxon>
        <taxon>Insecta</taxon>
        <taxon>Pterygota</taxon>
        <taxon>Neoptera</taxon>
        <taxon>Endopterygota</taxon>
        <taxon>Coleoptera</taxon>
        <taxon>Polyphaga</taxon>
        <taxon>Cucujiformia</taxon>
        <taxon>Chrysomeloidea</taxon>
        <taxon>Chrysomelidae</taxon>
        <taxon>Galerucinae</taxon>
        <taxon>Diabroticina</taxon>
        <taxon>Diabroticites</taxon>
        <taxon>Diabrotica</taxon>
    </lineage>
</organism>
<accession>A0ABM5K412</accession>
<dbReference type="EnsemblMetazoa" id="XM_050648977.1">
    <property type="protein sequence ID" value="XP_050504934.1"/>
    <property type="gene ID" value="LOC126883428"/>
</dbReference>
<comment type="subunit">
    <text evidence="1">Self-associates forming complexes of several hundred monomers.</text>
</comment>
<evidence type="ECO:0000313" key="9">
    <source>
        <dbReference type="Proteomes" id="UP001652700"/>
    </source>
</evidence>
<sequence length="286" mass="32043">MESKKRERSRNYLEEEKEHLIAIVEKYKHIIENKKTDSVWSKQKNATWERIAGEYNSTSKTGIRNGMQLKLLYEGLKKRAKKLRADDKVQTYITGGGTKVTLMTPQDDRIVAIMGPQIIPMESVYDSNITSQDVYQGDISQCEGDAMDAIQLLQSHTAMDIPGTSQAPPAMDIPSTSRAPPAMDIPSTSRAPPVMDVPSTSTGLTPIIIQDEKDSSSKQGGPAAAKTTKGSKRKCPSCEEMQDKKNLVLDKKLEILEIVRRKELVELKLKEIELKSKDPNWNPNWN</sequence>
<keyword evidence="9" id="KW-1185">Reference proteome</keyword>
<feature type="domain" description="Myb/SANT-like DNA-binding" evidence="7">
    <location>
        <begin position="8"/>
        <end position="85"/>
    </location>
</feature>
<keyword evidence="3" id="KW-0805">Transcription regulation</keyword>
<name>A0ABM5K412_DIAVI</name>
<feature type="region of interest" description="Disordered" evidence="6">
    <location>
        <begin position="160"/>
        <end position="239"/>
    </location>
</feature>
<dbReference type="PANTHER" id="PTHR21411">
    <property type="entry name" value="APONTIC"/>
    <property type="match status" value="1"/>
</dbReference>
<reference evidence="8" key="1">
    <citation type="submission" date="2025-05" db="UniProtKB">
        <authorList>
            <consortium name="EnsemblMetazoa"/>
        </authorList>
    </citation>
    <scope>IDENTIFICATION</scope>
</reference>
<dbReference type="RefSeq" id="XP_050504934.1">
    <property type="nucleotide sequence ID" value="XM_050648977.1"/>
</dbReference>
<proteinExistence type="predicted"/>
<protein>
    <recommendedName>
        <fullName evidence="2">Regulatory protein zeste</fullName>
    </recommendedName>
</protein>
<evidence type="ECO:0000256" key="3">
    <source>
        <dbReference type="ARBA" id="ARBA00023015"/>
    </source>
</evidence>
<keyword evidence="4" id="KW-0804">Transcription</keyword>